<evidence type="ECO:0000313" key="1">
    <source>
        <dbReference type="EMBL" id="SFP37254.1"/>
    </source>
</evidence>
<keyword evidence="2" id="KW-1185">Reference proteome</keyword>
<dbReference type="EMBL" id="FOXD01000004">
    <property type="protein sequence ID" value="SFP37254.1"/>
    <property type="molecule type" value="Genomic_DNA"/>
</dbReference>
<dbReference type="RefSeq" id="WP_093335869.1">
    <property type="nucleotide sequence ID" value="NZ_FOXD01000004.1"/>
</dbReference>
<name>A0A1I5PTG2_9BACI</name>
<dbReference type="OrthoDB" id="2962761at2"/>
<sequence length="73" mass="8184">MNPSISPAEAKKQLDRIADIYPYIKEEDVQTNDTVLTTLNKQFHDENAISDYLAYVLDPNGNGVGIQPLHNLL</sequence>
<accession>A0A1I5PTG2</accession>
<organism evidence="1 2">
    <name type="scientific">Salibacterium halotolerans</name>
    <dbReference type="NCBI Taxonomy" id="1884432"/>
    <lineage>
        <taxon>Bacteria</taxon>
        <taxon>Bacillati</taxon>
        <taxon>Bacillota</taxon>
        <taxon>Bacilli</taxon>
        <taxon>Bacillales</taxon>
        <taxon>Bacillaceae</taxon>
    </lineage>
</organism>
<dbReference type="Proteomes" id="UP000198892">
    <property type="component" value="Unassembled WGS sequence"/>
</dbReference>
<proteinExistence type="predicted"/>
<evidence type="ECO:0000313" key="2">
    <source>
        <dbReference type="Proteomes" id="UP000198892"/>
    </source>
</evidence>
<protein>
    <submittedName>
        <fullName evidence="1">Uncharacterized protein</fullName>
    </submittedName>
</protein>
<reference evidence="2" key="1">
    <citation type="submission" date="2016-10" db="EMBL/GenBank/DDBJ databases">
        <authorList>
            <person name="Varghese N."/>
            <person name="Submissions S."/>
        </authorList>
    </citation>
    <scope>NUCLEOTIDE SEQUENCE [LARGE SCALE GENOMIC DNA]</scope>
    <source>
        <strain evidence="2">S7</strain>
    </source>
</reference>
<gene>
    <name evidence="1" type="ORF">SAMN05518683_104221</name>
</gene>
<dbReference type="AlphaFoldDB" id="A0A1I5PTG2"/>